<dbReference type="EMBL" id="VXIS01000068">
    <property type="protein sequence ID" value="KAA8908456.1"/>
    <property type="molecule type" value="Genomic_DNA"/>
</dbReference>
<evidence type="ECO:0000256" key="1">
    <source>
        <dbReference type="SAM" id="MobiDB-lite"/>
    </source>
</evidence>
<dbReference type="PANTHER" id="PTHR28067:SF1">
    <property type="entry name" value="DNA REPLICATION REGULATOR SLD3"/>
    <property type="match status" value="1"/>
</dbReference>
<keyword evidence="4" id="KW-1185">Reference proteome</keyword>
<sequence length="438" mass="49124">MFAPPLPPSSSKKRKRGEDKPVIGSPFIVQPHPTSSFDVSTKISPTVVIPRSHIPMSWLAGAPSRLFDVPTESPAIAQPGYVVVVKIEGERQLSAVENVGGNVYAIYRLSTQLRMKDIRKVASQTKHLLTTVPSNYDLCEREWWSEVGSVEYPFGDSPVNVAALDMGIGIHDVVVEQTAMSSHAPIPPPPPPPKAEKHIDAIEVEGQPALCDILDQVRRQYFDTLYLAKTSLAYFAKSTLSRARATCRGSDQPPLRARFDELAEYLRKLMLPLDKMDLKYRKCLIQCVLENESGDPTVFRPVEDGYVQRWRQSTFQDRFVKENDPELKHKLEELRIRETELQIILLLEILALNKEHPPAVVEAEEETKGKKGKGKSKKKKKSKDAAPDVLLDLLVDRLCIWHSIGSDTSAEKGELPTKGKVSEKDHLRHFSVEVIMAL</sequence>
<evidence type="ECO:0000259" key="2">
    <source>
        <dbReference type="Pfam" id="PF08639"/>
    </source>
</evidence>
<dbReference type="InParanoid" id="A0A5J5EZ22"/>
<evidence type="ECO:0000313" key="4">
    <source>
        <dbReference type="Proteomes" id="UP000326924"/>
    </source>
</evidence>
<name>A0A5J5EZ22_9PEZI</name>
<comment type="caution">
    <text evidence="3">The sequence shown here is derived from an EMBL/GenBank/DDBJ whole genome shotgun (WGS) entry which is preliminary data.</text>
</comment>
<organism evidence="3 4">
    <name type="scientific">Sphaerosporella brunnea</name>
    <dbReference type="NCBI Taxonomy" id="1250544"/>
    <lineage>
        <taxon>Eukaryota</taxon>
        <taxon>Fungi</taxon>
        <taxon>Dikarya</taxon>
        <taxon>Ascomycota</taxon>
        <taxon>Pezizomycotina</taxon>
        <taxon>Pezizomycetes</taxon>
        <taxon>Pezizales</taxon>
        <taxon>Pyronemataceae</taxon>
        <taxon>Sphaerosporella</taxon>
    </lineage>
</organism>
<feature type="region of interest" description="Disordered" evidence="1">
    <location>
        <begin position="360"/>
        <end position="383"/>
    </location>
</feature>
<accession>A0A5J5EZ22</accession>
<gene>
    <name evidence="3" type="ORF">FN846DRAFT_777264</name>
</gene>
<dbReference type="Pfam" id="PF08639">
    <property type="entry name" value="Sld3_STD"/>
    <property type="match status" value="2"/>
</dbReference>
<feature type="domain" description="DNA replication regulator Sld3 C-terminal" evidence="2">
    <location>
        <begin position="212"/>
        <end position="289"/>
    </location>
</feature>
<feature type="compositionally biased region" description="Basic residues" evidence="1">
    <location>
        <begin position="370"/>
        <end position="382"/>
    </location>
</feature>
<dbReference type="Proteomes" id="UP000326924">
    <property type="component" value="Unassembled WGS sequence"/>
</dbReference>
<dbReference type="PANTHER" id="PTHR28067">
    <property type="entry name" value="DNA REPLICATION REGULATOR SLD3"/>
    <property type="match status" value="1"/>
</dbReference>
<dbReference type="InterPro" id="IPR013948">
    <property type="entry name" value="DNA_replication_reg_Sld3_C"/>
</dbReference>
<feature type="region of interest" description="Disordered" evidence="1">
    <location>
        <begin position="1"/>
        <end position="35"/>
    </location>
</feature>
<reference evidence="3 4" key="1">
    <citation type="submission" date="2019-09" db="EMBL/GenBank/DDBJ databases">
        <title>Draft genome of the ectomycorrhizal ascomycete Sphaerosporella brunnea.</title>
        <authorList>
            <consortium name="DOE Joint Genome Institute"/>
            <person name="Benucci G.M."/>
            <person name="Marozzi G."/>
            <person name="Antonielli L."/>
            <person name="Sanchez S."/>
            <person name="Marco P."/>
            <person name="Wang X."/>
            <person name="Falini L.B."/>
            <person name="Barry K."/>
            <person name="Haridas S."/>
            <person name="Lipzen A."/>
            <person name="Labutti K."/>
            <person name="Grigoriev I.V."/>
            <person name="Murat C."/>
            <person name="Martin F."/>
            <person name="Albertini E."/>
            <person name="Donnini D."/>
            <person name="Bonito G."/>
        </authorList>
    </citation>
    <scope>NUCLEOTIDE SEQUENCE [LARGE SCALE GENOMIC DNA]</scope>
    <source>
        <strain evidence="3 4">Sb_GMNB300</strain>
    </source>
</reference>
<proteinExistence type="predicted"/>
<dbReference type="GO" id="GO:0031261">
    <property type="term" value="C:DNA replication preinitiation complex"/>
    <property type="evidence" value="ECO:0007669"/>
    <property type="project" value="TreeGrafter"/>
</dbReference>
<dbReference type="OrthoDB" id="5395343at2759"/>
<dbReference type="InterPro" id="IPR042511">
    <property type="entry name" value="Sld3"/>
</dbReference>
<feature type="domain" description="DNA replication regulator Sld3 C-terminal" evidence="2">
    <location>
        <begin position="298"/>
        <end position="436"/>
    </location>
</feature>
<evidence type="ECO:0000313" key="3">
    <source>
        <dbReference type="EMBL" id="KAA8908456.1"/>
    </source>
</evidence>
<dbReference type="Gene3D" id="1.20.58.2130">
    <property type="match status" value="1"/>
</dbReference>
<dbReference type="AlphaFoldDB" id="A0A5J5EZ22"/>
<dbReference type="GO" id="GO:0006270">
    <property type="term" value="P:DNA replication initiation"/>
    <property type="evidence" value="ECO:0007669"/>
    <property type="project" value="InterPro"/>
</dbReference>
<protein>
    <submittedName>
        <fullName evidence="3">DNA replication regulator SLD3-domain-containing protein</fullName>
    </submittedName>
</protein>